<sequence>MSLILCRVSLDTARQTLTILQQYCALVQPGDEQLTGLYTIAASTLSPVTTNITTPDASDQSVSKKIGYNLKANGSKRPPSSTCIHPLVLTNTTTALELWLSCDSSSLSVVADDVDEAIPHRPNSCIEANHSIRSNMLVWLTCQAHMLHCHGSTPAGGVDETCEAETEVHPG</sequence>
<dbReference type="AlphaFoldDB" id="A0A448WBW8"/>
<name>A0A448WBW8_9PLAT</name>
<reference evidence="1" key="1">
    <citation type="submission" date="2018-11" db="EMBL/GenBank/DDBJ databases">
        <authorList>
            <consortium name="Pathogen Informatics"/>
        </authorList>
    </citation>
    <scope>NUCLEOTIDE SEQUENCE</scope>
</reference>
<organism evidence="1 2">
    <name type="scientific">Protopolystoma xenopodis</name>
    <dbReference type="NCBI Taxonomy" id="117903"/>
    <lineage>
        <taxon>Eukaryota</taxon>
        <taxon>Metazoa</taxon>
        <taxon>Spiralia</taxon>
        <taxon>Lophotrochozoa</taxon>
        <taxon>Platyhelminthes</taxon>
        <taxon>Monogenea</taxon>
        <taxon>Polyopisthocotylea</taxon>
        <taxon>Polystomatidea</taxon>
        <taxon>Polystomatidae</taxon>
        <taxon>Protopolystoma</taxon>
    </lineage>
</organism>
<proteinExistence type="predicted"/>
<dbReference type="Proteomes" id="UP000784294">
    <property type="component" value="Unassembled WGS sequence"/>
</dbReference>
<evidence type="ECO:0000313" key="2">
    <source>
        <dbReference type="Proteomes" id="UP000784294"/>
    </source>
</evidence>
<dbReference type="EMBL" id="CAAALY010002893">
    <property type="protein sequence ID" value="VEL07985.1"/>
    <property type="molecule type" value="Genomic_DNA"/>
</dbReference>
<evidence type="ECO:0000313" key="1">
    <source>
        <dbReference type="EMBL" id="VEL07985.1"/>
    </source>
</evidence>
<keyword evidence="2" id="KW-1185">Reference proteome</keyword>
<gene>
    <name evidence="1" type="ORF">PXEA_LOCUS1425</name>
</gene>
<comment type="caution">
    <text evidence="1">The sequence shown here is derived from an EMBL/GenBank/DDBJ whole genome shotgun (WGS) entry which is preliminary data.</text>
</comment>
<protein>
    <submittedName>
        <fullName evidence="1">Uncharacterized protein</fullName>
    </submittedName>
</protein>
<accession>A0A448WBW8</accession>